<feature type="signal peptide" evidence="1">
    <location>
        <begin position="1"/>
        <end position="18"/>
    </location>
</feature>
<evidence type="ECO:0008006" key="4">
    <source>
        <dbReference type="Google" id="ProtNLM"/>
    </source>
</evidence>
<evidence type="ECO:0000313" key="3">
    <source>
        <dbReference type="Proteomes" id="UP001303046"/>
    </source>
</evidence>
<sequence>MSLILSLLLLILIRIGEACMPGYEAERDKLREHLGIEWVPGGLKENSYSDDKTIRHASDLDCNFAEPKKCKWKNVEDKWGLDSLDFYLFEKVDFTEFPALRVGPGPTKVHQGEKMIFTGDKKREEQHAIYLSSLIGCQNATGNLTFTYWAYNSAQVEVVLFEDKPGGGYKMLPEKPYVDCGTVKMNTECHADIPARETPFRIGIRAYDMSSQEGSFVMLDNILYTASLCRVAIDMGDGFTAIPLRSSATGKPIRSAADLDCKDFDACRWRAGGEAAKPWQASSSSLPQELIFNTTGNYVGPEGTYSVLYIEQDTKGPLDYLRSDPINCQSQTENTLSLRFWKTKEVELEACAMTLMDEEIECHVLPSEMSPAPVSVSFANAAKNFVITLRVKSFNPDFDSLVIIDDISYRATLCSDALSVFDLGEHFLSTPMLSLLLNRNVNSAKELSCDFSRRAADCVWGSTESTTGNEDTEIAENQWMVGHGPLNQEKFYSLTGLNNLPDGEFAVARMETGGSTMLLSEVIRCVLNEVSIQFNLWLTGTAKLQVCLADESAPSLLDCQPASAGPVVVDLPRIERPFRIALRAESPDQGMVIVDDIKVQTDNVAQLRGSNTSTETDETNIGSHKCNVGCAKINSSVKSMHLTFVEVVDKRCIEVITWRNIFLEGAIRTDMWNDYKFVNLICSQRRFADSTVSMEILGYDYFFETLWDWEKAIARTFNELWQGELCPSVLRQYSSKSYHTLADQPDPNACRLLSCDFSRGHTCLYDSSRLQNSARHEVINRSVVSRLDAFHTISILESPIFHLNTIARLHFNYMLEGEVILFVCNDSANKELESCFKVEGRQGEDYIEMLPSDTKVYLIAKLSETSNVTSTRSGRFTIHRLQLTDTSDINAC</sequence>
<protein>
    <recommendedName>
        <fullName evidence="4">MAM domain-containing protein</fullName>
    </recommendedName>
</protein>
<dbReference type="Proteomes" id="UP001303046">
    <property type="component" value="Unassembled WGS sequence"/>
</dbReference>
<reference evidence="2 3" key="1">
    <citation type="submission" date="2023-08" db="EMBL/GenBank/DDBJ databases">
        <title>A Necator americanus chromosomal reference genome.</title>
        <authorList>
            <person name="Ilik V."/>
            <person name="Petrzelkova K.J."/>
            <person name="Pardy F."/>
            <person name="Fuh T."/>
            <person name="Niatou-Singa F.S."/>
            <person name="Gouil Q."/>
            <person name="Baker L."/>
            <person name="Ritchie M.E."/>
            <person name="Jex A.R."/>
            <person name="Gazzola D."/>
            <person name="Li H."/>
            <person name="Toshio Fujiwara R."/>
            <person name="Zhan B."/>
            <person name="Aroian R.V."/>
            <person name="Pafco B."/>
            <person name="Schwarz E.M."/>
        </authorList>
    </citation>
    <scope>NUCLEOTIDE SEQUENCE [LARGE SCALE GENOMIC DNA]</scope>
    <source>
        <strain evidence="2 3">Aroian</strain>
        <tissue evidence="2">Whole animal</tissue>
    </source>
</reference>
<organism evidence="2 3">
    <name type="scientific">Necator americanus</name>
    <name type="common">Human hookworm</name>
    <dbReference type="NCBI Taxonomy" id="51031"/>
    <lineage>
        <taxon>Eukaryota</taxon>
        <taxon>Metazoa</taxon>
        <taxon>Ecdysozoa</taxon>
        <taxon>Nematoda</taxon>
        <taxon>Chromadorea</taxon>
        <taxon>Rhabditida</taxon>
        <taxon>Rhabditina</taxon>
        <taxon>Rhabditomorpha</taxon>
        <taxon>Strongyloidea</taxon>
        <taxon>Ancylostomatidae</taxon>
        <taxon>Bunostominae</taxon>
        <taxon>Necator</taxon>
    </lineage>
</organism>
<dbReference type="Gene3D" id="2.60.120.200">
    <property type="match status" value="1"/>
</dbReference>
<gene>
    <name evidence="2" type="primary">Necator_chrIV.g13917</name>
    <name evidence="2" type="ORF">RB195_000625</name>
</gene>
<keyword evidence="3" id="KW-1185">Reference proteome</keyword>
<accession>A0ABR1DB60</accession>
<evidence type="ECO:0000313" key="2">
    <source>
        <dbReference type="EMBL" id="KAK6747537.1"/>
    </source>
</evidence>
<dbReference type="SUPFAM" id="SSF49899">
    <property type="entry name" value="Concanavalin A-like lectins/glucanases"/>
    <property type="match status" value="1"/>
</dbReference>
<evidence type="ECO:0000256" key="1">
    <source>
        <dbReference type="SAM" id="SignalP"/>
    </source>
</evidence>
<proteinExistence type="predicted"/>
<feature type="chain" id="PRO_5046853821" description="MAM domain-containing protein" evidence="1">
    <location>
        <begin position="19"/>
        <end position="892"/>
    </location>
</feature>
<dbReference type="InterPro" id="IPR013320">
    <property type="entry name" value="ConA-like_dom_sf"/>
</dbReference>
<keyword evidence="1" id="KW-0732">Signal</keyword>
<comment type="caution">
    <text evidence="2">The sequence shown here is derived from an EMBL/GenBank/DDBJ whole genome shotgun (WGS) entry which is preliminary data.</text>
</comment>
<name>A0ABR1DB60_NECAM</name>
<dbReference type="EMBL" id="JAVFWL010000004">
    <property type="protein sequence ID" value="KAK6747537.1"/>
    <property type="molecule type" value="Genomic_DNA"/>
</dbReference>